<dbReference type="RefSeq" id="WP_215614367.1">
    <property type="nucleotide sequence ID" value="NZ_CP076135.1"/>
</dbReference>
<proteinExistence type="predicted"/>
<reference evidence="1" key="1">
    <citation type="submission" date="2021-06" db="EMBL/GenBank/DDBJ databases">
        <title>Bradyrhizobium sp. S2-11-2 Genome sequencing.</title>
        <authorList>
            <person name="Jin L."/>
        </authorList>
    </citation>
    <scope>NUCLEOTIDE SEQUENCE</scope>
    <source>
        <strain evidence="1">S2-11-2</strain>
    </source>
</reference>
<sequence length="341" mass="35718">MYNRRVFLANAGAALISAPSLLRAQTSKKLRIVVVANRYHEADGLMAAMTNQMKQNPYLSYPYKVAASKDPAYPPPPQNSTEPRCLIDVRNATSGNAAVATVEIWCIDDLASVKGESAAKVAAMAAITKYGQVPDGVIAFGTAGYPGAASNNGCATIGGTIFIHDAAKDVDGAQGGNWGWPNKMEKLIPSKTPVSFFTNVASDQKMLDAITGEMIPPPNRPAGFLQLLIAPDGVGISSVNIPSLSGGGAGAAYCGIDTKAIGLAKAAGATNISSVETTHGVIRSMWEKDDPAFIYVTAIPNRVCHFPDEASSIYRQEFPSSHNAGIALKYALPGFVKAIAS</sequence>
<evidence type="ECO:0000313" key="1">
    <source>
        <dbReference type="EMBL" id="QWG18813.1"/>
    </source>
</evidence>
<dbReference type="Proteomes" id="UP000680805">
    <property type="component" value="Chromosome"/>
</dbReference>
<name>A0A975NP72_9BRAD</name>
<dbReference type="KEGG" id="bsei:KMZ68_02665"/>
<dbReference type="AlphaFoldDB" id="A0A975NP72"/>
<organism evidence="1 2">
    <name type="scientific">Bradyrhizobium sediminis</name>
    <dbReference type="NCBI Taxonomy" id="2840469"/>
    <lineage>
        <taxon>Bacteria</taxon>
        <taxon>Pseudomonadati</taxon>
        <taxon>Pseudomonadota</taxon>
        <taxon>Alphaproteobacteria</taxon>
        <taxon>Hyphomicrobiales</taxon>
        <taxon>Nitrobacteraceae</taxon>
        <taxon>Bradyrhizobium</taxon>
    </lineage>
</organism>
<gene>
    <name evidence="1" type="ORF">KMZ68_02665</name>
</gene>
<accession>A0A975NP72</accession>
<dbReference type="EMBL" id="CP076135">
    <property type="protein sequence ID" value="QWG18813.1"/>
    <property type="molecule type" value="Genomic_DNA"/>
</dbReference>
<evidence type="ECO:0000313" key="2">
    <source>
        <dbReference type="Proteomes" id="UP000680805"/>
    </source>
</evidence>
<protein>
    <submittedName>
        <fullName evidence="1">Uncharacterized protein</fullName>
    </submittedName>
</protein>